<proteinExistence type="predicted"/>
<dbReference type="EMBL" id="WBUI01000009">
    <property type="protein sequence ID" value="KAB2932434.1"/>
    <property type="molecule type" value="Genomic_DNA"/>
</dbReference>
<name>A0A833H1D6_9LEPT</name>
<comment type="caution">
    <text evidence="2">The sequence shown here is derived from an EMBL/GenBank/DDBJ whole genome shotgun (WGS) entry which is preliminary data.</text>
</comment>
<evidence type="ECO:0000313" key="3">
    <source>
        <dbReference type="Proteomes" id="UP000460298"/>
    </source>
</evidence>
<evidence type="ECO:0000259" key="1">
    <source>
        <dbReference type="SMART" id="SM00953"/>
    </source>
</evidence>
<feature type="domain" description="RES" evidence="1">
    <location>
        <begin position="14"/>
        <end position="141"/>
    </location>
</feature>
<dbReference type="SMART" id="SM00953">
    <property type="entry name" value="RES"/>
    <property type="match status" value="1"/>
</dbReference>
<evidence type="ECO:0000313" key="2">
    <source>
        <dbReference type="EMBL" id="KAB2932434.1"/>
    </source>
</evidence>
<dbReference type="InterPro" id="IPR014914">
    <property type="entry name" value="RES_dom"/>
</dbReference>
<dbReference type="Proteomes" id="UP000460298">
    <property type="component" value="Unassembled WGS sequence"/>
</dbReference>
<protein>
    <submittedName>
        <fullName evidence="2">RES family NAD+ phosphorylase</fullName>
    </submittedName>
</protein>
<accession>A0A833H1D6</accession>
<dbReference type="Pfam" id="PF08808">
    <property type="entry name" value="RES"/>
    <property type="match status" value="1"/>
</dbReference>
<dbReference type="AlphaFoldDB" id="A0A833H1D6"/>
<reference evidence="2 3" key="1">
    <citation type="submission" date="2019-10" db="EMBL/GenBank/DDBJ databases">
        <title>Extracellular Electron Transfer in a Candidatus Methanoperedens spp. Enrichment Culture.</title>
        <authorList>
            <person name="Berger S."/>
            <person name="Rangel Shaw D."/>
            <person name="Berben T."/>
            <person name="In 'T Zandt M."/>
            <person name="Frank J."/>
            <person name="Reimann J."/>
            <person name="Jetten M.S.M."/>
            <person name="Welte C.U."/>
        </authorList>
    </citation>
    <scope>NUCLEOTIDE SEQUENCE [LARGE SCALE GENOMIC DNA]</scope>
    <source>
        <strain evidence="2">SB12</strain>
    </source>
</reference>
<organism evidence="2 3">
    <name type="scientific">Leptonema illini</name>
    <dbReference type="NCBI Taxonomy" id="183"/>
    <lineage>
        <taxon>Bacteria</taxon>
        <taxon>Pseudomonadati</taxon>
        <taxon>Spirochaetota</taxon>
        <taxon>Spirochaetia</taxon>
        <taxon>Leptospirales</taxon>
        <taxon>Leptospiraceae</taxon>
        <taxon>Leptonema</taxon>
    </lineage>
</organism>
<gene>
    <name evidence="2" type="ORF">F9K24_10935</name>
</gene>
<sequence length="152" mass="17175">MKVFRIARKAFIEDLTGEGARLYGGRWNRKGSPVVYTSGSRSLAVLEYLVHTSLTLLPDDLCMAEIEVPDTAGLLETIALPDLPEGWRRTPSPYVLADLGEQWRKQRSTLLLRVPSAVIPEEWNYVINPQHPAISEVRLLKIEEKPLDLRLA</sequence>